<feature type="transmembrane region" description="Helical" evidence="8">
    <location>
        <begin position="17"/>
        <end position="36"/>
    </location>
</feature>
<evidence type="ECO:0000256" key="3">
    <source>
        <dbReference type="ARBA" id="ARBA00022475"/>
    </source>
</evidence>
<feature type="transmembrane region" description="Helical" evidence="8">
    <location>
        <begin position="127"/>
        <end position="152"/>
    </location>
</feature>
<feature type="transmembrane region" description="Helical" evidence="8">
    <location>
        <begin position="327"/>
        <end position="348"/>
    </location>
</feature>
<keyword evidence="11" id="KW-1185">Reference proteome</keyword>
<keyword evidence="3" id="KW-1003">Cell membrane</keyword>
<organism evidence="10 11">
    <name type="scientific">Apiospora saccharicola</name>
    <dbReference type="NCBI Taxonomy" id="335842"/>
    <lineage>
        <taxon>Eukaryota</taxon>
        <taxon>Fungi</taxon>
        <taxon>Dikarya</taxon>
        <taxon>Ascomycota</taxon>
        <taxon>Pezizomycotina</taxon>
        <taxon>Sordariomycetes</taxon>
        <taxon>Xylariomycetidae</taxon>
        <taxon>Amphisphaeriales</taxon>
        <taxon>Apiosporaceae</taxon>
        <taxon>Apiospora</taxon>
    </lineage>
</organism>
<feature type="transmembrane region" description="Helical" evidence="8">
    <location>
        <begin position="354"/>
        <end position="376"/>
    </location>
</feature>
<evidence type="ECO:0000256" key="7">
    <source>
        <dbReference type="SAM" id="MobiDB-lite"/>
    </source>
</evidence>
<evidence type="ECO:0000313" key="11">
    <source>
        <dbReference type="Proteomes" id="UP001446871"/>
    </source>
</evidence>
<gene>
    <name evidence="10" type="ORF">PG996_000061</name>
</gene>
<proteinExistence type="predicted"/>
<feature type="compositionally biased region" description="Basic and acidic residues" evidence="7">
    <location>
        <begin position="468"/>
        <end position="481"/>
    </location>
</feature>
<protein>
    <recommendedName>
        <fullName evidence="9">Citrate transporter-like domain-containing protein</fullName>
    </recommendedName>
</protein>
<feature type="region of interest" description="Disordered" evidence="7">
    <location>
        <begin position="408"/>
        <end position="481"/>
    </location>
</feature>
<feature type="domain" description="Citrate transporter-like" evidence="9">
    <location>
        <begin position="99"/>
        <end position="365"/>
    </location>
</feature>
<feature type="compositionally biased region" description="Basic and acidic residues" evidence="7">
    <location>
        <begin position="408"/>
        <end position="424"/>
    </location>
</feature>
<dbReference type="InterPro" id="IPR004680">
    <property type="entry name" value="Cit_transptr-like_dom"/>
</dbReference>
<keyword evidence="5 8" id="KW-1133">Transmembrane helix</keyword>
<name>A0ABR1WCN5_9PEZI</name>
<evidence type="ECO:0000256" key="6">
    <source>
        <dbReference type="ARBA" id="ARBA00023136"/>
    </source>
</evidence>
<evidence type="ECO:0000259" key="9">
    <source>
        <dbReference type="Pfam" id="PF03600"/>
    </source>
</evidence>
<evidence type="ECO:0000256" key="4">
    <source>
        <dbReference type="ARBA" id="ARBA00022692"/>
    </source>
</evidence>
<feature type="transmembrane region" description="Helical" evidence="8">
    <location>
        <begin position="247"/>
        <end position="267"/>
    </location>
</feature>
<evidence type="ECO:0000256" key="1">
    <source>
        <dbReference type="ARBA" id="ARBA00004651"/>
    </source>
</evidence>
<comment type="subcellular location">
    <subcellularLocation>
        <location evidence="1">Cell membrane</location>
        <topology evidence="1">Multi-pass membrane protein</topology>
    </subcellularLocation>
</comment>
<feature type="transmembrane region" description="Helical" evidence="8">
    <location>
        <begin position="164"/>
        <end position="186"/>
    </location>
</feature>
<accession>A0ABR1WCN5</accession>
<dbReference type="PANTHER" id="PTHR43302:SF5">
    <property type="entry name" value="TRANSPORTER ARSB-RELATED"/>
    <property type="match status" value="1"/>
</dbReference>
<evidence type="ECO:0000256" key="8">
    <source>
        <dbReference type="SAM" id="Phobius"/>
    </source>
</evidence>
<dbReference type="PANTHER" id="PTHR43302">
    <property type="entry name" value="TRANSPORTER ARSB-RELATED"/>
    <property type="match status" value="1"/>
</dbReference>
<evidence type="ECO:0000256" key="2">
    <source>
        <dbReference type="ARBA" id="ARBA00022448"/>
    </source>
</evidence>
<dbReference type="Proteomes" id="UP001446871">
    <property type="component" value="Unassembled WGS sequence"/>
</dbReference>
<comment type="caution">
    <text evidence="10">The sequence shown here is derived from an EMBL/GenBank/DDBJ whole genome shotgun (WGS) entry which is preliminary data.</text>
</comment>
<feature type="transmembrane region" description="Helical" evidence="8">
    <location>
        <begin position="673"/>
        <end position="694"/>
    </location>
</feature>
<feature type="transmembrane region" description="Helical" evidence="8">
    <location>
        <begin position="626"/>
        <end position="652"/>
    </location>
</feature>
<keyword evidence="2" id="KW-0813">Transport</keyword>
<feature type="transmembrane region" description="Helical" evidence="8">
    <location>
        <begin position="522"/>
        <end position="547"/>
    </location>
</feature>
<dbReference type="Pfam" id="PF03600">
    <property type="entry name" value="CitMHS"/>
    <property type="match status" value="1"/>
</dbReference>
<keyword evidence="6 8" id="KW-0472">Membrane</keyword>
<sequence>MENLSTDTSHIREWRSIITLIAFFLANIAVLFPFHIPLPIPHILWNAFLAILSKLRIIPPRRHPEEQDALDHYGYDGTGLFRLARFPINMITAPLIADLFLLATSAIGRDEVYDGIVGANSIDPIDVMVFFITLAYIALSLDASGLIRYLACRVLKAGKSGRRLYFYLYSFFFALTTCIGNDPIILSGTPFLAYITRVSNIEAPEAWIYSQFAIANIASAILVSSNPTNLVLTAAFSIRFIDYTANIIVPVLFTVVLLFPFLLFVVFRDRGFIPQNIEMQKLEGGDEEGDNTVLHNPNIPYAQNLGGGGDDQGLREVIHPFLDKKGAIFAALVMAATLITVLALNAATGGEVPVYWVTLPAAVVMFCWDVTFGWLGRHETRELASRGKREAERAEIAQAILAERLQHRREAELHRDNEKSELPTRPRAAPVASPSSTEVEPSSDREDNNTGEIRPAPAPGSVPLVPRRPSDDEKSRSTADADLERQISQELQLRHRQQGQPQEPTTLVSLFRDAKAWARATFPTATTVLGLLPFPLVPFAFAMFVLVEALVTKGWVPVFAYGWHHWVNKTGTVGAIGGMGFVSVILCNFSGTNIGTTILLCRILQTWQQIHADAGTAITDRTFWGAVYSMAVGVNYGAFSSAFSASLAGLLWRDILAKKGIFQRRTQFLRVNVPIITVAMTVGTAVLIGEIYIIRGEQEYALRE</sequence>
<keyword evidence="4 8" id="KW-0812">Transmembrane</keyword>
<evidence type="ECO:0000256" key="5">
    <source>
        <dbReference type="ARBA" id="ARBA00022989"/>
    </source>
</evidence>
<reference evidence="10 11" key="1">
    <citation type="submission" date="2023-01" db="EMBL/GenBank/DDBJ databases">
        <title>Analysis of 21 Apiospora genomes using comparative genomics revels a genus with tremendous synthesis potential of carbohydrate active enzymes and secondary metabolites.</title>
        <authorList>
            <person name="Sorensen T."/>
        </authorList>
    </citation>
    <scope>NUCLEOTIDE SEQUENCE [LARGE SCALE GENOMIC DNA]</scope>
    <source>
        <strain evidence="10 11">CBS 83171</strain>
    </source>
</reference>
<evidence type="ECO:0000313" key="10">
    <source>
        <dbReference type="EMBL" id="KAK8081280.1"/>
    </source>
</evidence>
<dbReference type="EMBL" id="JAQQWM010000001">
    <property type="protein sequence ID" value="KAK8081280.1"/>
    <property type="molecule type" value="Genomic_DNA"/>
</dbReference>